<evidence type="ECO:0000256" key="4">
    <source>
        <dbReference type="ARBA" id="ARBA00022723"/>
    </source>
</evidence>
<dbReference type="SUPFAM" id="SSF52540">
    <property type="entry name" value="P-loop containing nucleoside triphosphate hydrolases"/>
    <property type="match status" value="1"/>
</dbReference>
<gene>
    <name evidence="18" type="ordered locus">Desca_2483</name>
</gene>
<dbReference type="PROSITE" id="PS51192">
    <property type="entry name" value="HELICASE_ATP_BIND_1"/>
    <property type="match status" value="1"/>
</dbReference>
<dbReference type="InterPro" id="IPR011545">
    <property type="entry name" value="DEAD/DEAH_box_helicase_dom"/>
</dbReference>
<dbReference type="InterPro" id="IPR002121">
    <property type="entry name" value="HRDC_dom"/>
</dbReference>
<evidence type="ECO:0000259" key="17">
    <source>
        <dbReference type="PROSITE" id="PS51194"/>
    </source>
</evidence>
<dbReference type="SMART" id="SM00341">
    <property type="entry name" value="HRDC"/>
    <property type="match status" value="1"/>
</dbReference>
<evidence type="ECO:0000256" key="10">
    <source>
        <dbReference type="ARBA" id="ARBA00023235"/>
    </source>
</evidence>
<evidence type="ECO:0000256" key="1">
    <source>
        <dbReference type="ARBA" id="ARBA00001946"/>
    </source>
</evidence>
<dbReference type="GO" id="GO:0005737">
    <property type="term" value="C:cytoplasm"/>
    <property type="evidence" value="ECO:0007669"/>
    <property type="project" value="TreeGrafter"/>
</dbReference>
<keyword evidence="9" id="KW-0238">DNA-binding</keyword>
<dbReference type="EMBL" id="CP002736">
    <property type="protein sequence ID" value="AEF95310.1"/>
    <property type="molecule type" value="Genomic_DNA"/>
</dbReference>
<comment type="cofactor">
    <cofactor evidence="2">
        <name>Zn(2+)</name>
        <dbReference type="ChEBI" id="CHEBI:29105"/>
    </cofactor>
</comment>
<dbReference type="CDD" id="cd17920">
    <property type="entry name" value="DEXHc_RecQ"/>
    <property type="match status" value="1"/>
</dbReference>
<name>F6B4D3_DESCC</name>
<dbReference type="GO" id="GO:0043138">
    <property type="term" value="F:3'-5' DNA helicase activity"/>
    <property type="evidence" value="ECO:0007669"/>
    <property type="project" value="UniProtKB-EC"/>
</dbReference>
<feature type="domain" description="Helicase C-terminal" evidence="17">
    <location>
        <begin position="219"/>
        <end position="382"/>
    </location>
</feature>
<evidence type="ECO:0000313" key="19">
    <source>
        <dbReference type="Proteomes" id="UP000009226"/>
    </source>
</evidence>
<evidence type="ECO:0000259" key="16">
    <source>
        <dbReference type="PROSITE" id="PS51192"/>
    </source>
</evidence>
<dbReference type="InterPro" id="IPR001650">
    <property type="entry name" value="Helicase_C-like"/>
</dbReference>
<dbReference type="Pfam" id="PF00270">
    <property type="entry name" value="DEAD"/>
    <property type="match status" value="1"/>
</dbReference>
<dbReference type="SUPFAM" id="SSF46785">
    <property type="entry name" value="Winged helix' DNA-binding domain"/>
    <property type="match status" value="1"/>
</dbReference>
<dbReference type="GO" id="GO:0006281">
    <property type="term" value="P:DNA repair"/>
    <property type="evidence" value="ECO:0007669"/>
    <property type="project" value="InterPro"/>
</dbReference>
<keyword evidence="19" id="KW-1185">Reference proteome</keyword>
<dbReference type="GO" id="GO:0006260">
    <property type="term" value="P:DNA replication"/>
    <property type="evidence" value="ECO:0007669"/>
    <property type="project" value="InterPro"/>
</dbReference>
<evidence type="ECO:0000256" key="5">
    <source>
        <dbReference type="ARBA" id="ARBA00022741"/>
    </source>
</evidence>
<dbReference type="SMART" id="SM00487">
    <property type="entry name" value="DEXDc"/>
    <property type="match status" value="1"/>
</dbReference>
<dbReference type="GO" id="GO:0005524">
    <property type="term" value="F:ATP binding"/>
    <property type="evidence" value="ECO:0007669"/>
    <property type="project" value="UniProtKB-KW"/>
</dbReference>
<comment type="similarity">
    <text evidence="3">Belongs to the helicase family. RecQ subfamily.</text>
</comment>
<sequence>MAQLLAALNKYFGFTDFRPGQREVVEQVMAGQDVLAIMPTGQGKSLCYQLPGFMLPGITLVISPLVALMKDQVDSLHTRKLHQATFLNSQLTPEEHRQRLAGIRQGKYKLIYVAPERLRTRSFSALISDMPLDLLVVDEAHCISQWGHDFRPDYLYLREFIQGLARRPRVLALTATATPRVQQDILQQLGIEQAVKVVAGSDRPNLYLAARRLASGQAKLQALTLVLAGLSGSGIIYTATRKETEEVAAFLISQLKLPAAPYHAGMTPEQRAAVQESFINGEYPVVVATNAFGMGIDKQDIRFVIHYSMPASIEAYYQEVGRAGRDGQPATCTLLYTPRDRALQDWMINNDALTREHLVIFWKAYQRGWRNGRSILDINELAAAGLDENRLRLVAVGLERHGVISLVERNAEYLEIESGPREMDAKIARAILRQSERHQFDRRTKLQALVNWIHTGSCRRRVLLEYFGERVKQPAGRCCDNCTANSSGEEEYSFEPLEVLRCLQQLPRGVGRKKMAAILRGAKEKDIIERDYHLLPHYGKLKHLTGTAVLAMIDRLLGDGYLMASGDQYPVLELTPKGWEAISLGNPLPVPPEVEQSPPKPANHINQRLDEVLLAALKEYRSGLARQNNKPAFIFFHDRVLEEIARQKPDSLAALGQIPGIGPQKLARFGQDLLDLIRKNNLVKG</sequence>
<dbReference type="PROSITE" id="PS51194">
    <property type="entry name" value="HELICASE_CTER"/>
    <property type="match status" value="1"/>
</dbReference>
<dbReference type="Gene3D" id="3.40.50.300">
    <property type="entry name" value="P-loop containing nucleotide triphosphate hydrolases"/>
    <property type="match status" value="2"/>
</dbReference>
<comment type="cofactor">
    <cofactor evidence="1">
        <name>Mg(2+)</name>
        <dbReference type="ChEBI" id="CHEBI:18420"/>
    </cofactor>
</comment>
<dbReference type="Pfam" id="PF00271">
    <property type="entry name" value="Helicase_C"/>
    <property type="match status" value="1"/>
</dbReference>
<comment type="catalytic activity">
    <reaction evidence="11">
        <text>Couples ATP hydrolysis with the unwinding of duplex DNA by translocating in the 3'-5' direction.</text>
        <dbReference type="EC" id="5.6.2.4"/>
    </reaction>
</comment>
<keyword evidence="5" id="KW-0547">Nucleotide-binding</keyword>
<dbReference type="GO" id="GO:0030894">
    <property type="term" value="C:replisome"/>
    <property type="evidence" value="ECO:0007669"/>
    <property type="project" value="TreeGrafter"/>
</dbReference>
<feature type="domain" description="HRDC" evidence="15">
    <location>
        <begin position="607"/>
        <end position="685"/>
    </location>
</feature>
<evidence type="ECO:0000256" key="3">
    <source>
        <dbReference type="ARBA" id="ARBA00005446"/>
    </source>
</evidence>
<dbReference type="NCBIfam" id="TIGR00614">
    <property type="entry name" value="recQ_fam"/>
    <property type="match status" value="1"/>
</dbReference>
<keyword evidence="6" id="KW-0378">Hydrolase</keyword>
<proteinExistence type="inferred from homology"/>
<dbReference type="InterPro" id="IPR010997">
    <property type="entry name" value="HRDC-like_sf"/>
</dbReference>
<evidence type="ECO:0000313" key="18">
    <source>
        <dbReference type="EMBL" id="AEF95310.1"/>
    </source>
</evidence>
<dbReference type="EC" id="5.6.2.4" evidence="12"/>
<dbReference type="eggNOG" id="COG0514">
    <property type="taxonomic scope" value="Bacteria"/>
</dbReference>
<evidence type="ECO:0000256" key="13">
    <source>
        <dbReference type="ARBA" id="ARBA00044535"/>
    </source>
</evidence>
<dbReference type="InterPro" id="IPR044876">
    <property type="entry name" value="HRDC_dom_sf"/>
</dbReference>
<dbReference type="Pfam" id="PF16124">
    <property type="entry name" value="RecQ_Zn_bind"/>
    <property type="match status" value="1"/>
</dbReference>
<dbReference type="GO" id="GO:0043590">
    <property type="term" value="C:bacterial nucleoid"/>
    <property type="evidence" value="ECO:0007669"/>
    <property type="project" value="TreeGrafter"/>
</dbReference>
<dbReference type="InterPro" id="IPR036388">
    <property type="entry name" value="WH-like_DNA-bd_sf"/>
</dbReference>
<keyword evidence="4" id="KW-0479">Metal-binding</keyword>
<dbReference type="SMART" id="SM00956">
    <property type="entry name" value="RQC"/>
    <property type="match status" value="1"/>
</dbReference>
<evidence type="ECO:0000256" key="8">
    <source>
        <dbReference type="ARBA" id="ARBA00022840"/>
    </source>
</evidence>
<dbReference type="InterPro" id="IPR036390">
    <property type="entry name" value="WH_DNA-bd_sf"/>
</dbReference>
<accession>F6B4D3</accession>
<evidence type="ECO:0000259" key="15">
    <source>
        <dbReference type="PROSITE" id="PS50967"/>
    </source>
</evidence>
<dbReference type="InterPro" id="IPR018982">
    <property type="entry name" value="RQC_domain"/>
</dbReference>
<dbReference type="GO" id="GO:0016787">
    <property type="term" value="F:hydrolase activity"/>
    <property type="evidence" value="ECO:0007669"/>
    <property type="project" value="UniProtKB-KW"/>
</dbReference>
<dbReference type="HOGENOM" id="CLU_001103_14_3_9"/>
<dbReference type="InterPro" id="IPR014001">
    <property type="entry name" value="Helicase_ATP-bd"/>
</dbReference>
<dbReference type="GO" id="GO:0006310">
    <property type="term" value="P:DNA recombination"/>
    <property type="evidence" value="ECO:0007669"/>
    <property type="project" value="InterPro"/>
</dbReference>
<dbReference type="InterPro" id="IPR027417">
    <property type="entry name" value="P-loop_NTPase"/>
</dbReference>
<evidence type="ECO:0000256" key="12">
    <source>
        <dbReference type="ARBA" id="ARBA00034808"/>
    </source>
</evidence>
<dbReference type="STRING" id="868595.Desca_2483"/>
<dbReference type="Proteomes" id="UP000009226">
    <property type="component" value="Chromosome"/>
</dbReference>
<dbReference type="PANTHER" id="PTHR13710:SF105">
    <property type="entry name" value="ATP-DEPENDENT DNA HELICASE Q1"/>
    <property type="match status" value="1"/>
</dbReference>
<evidence type="ECO:0000256" key="9">
    <source>
        <dbReference type="ARBA" id="ARBA00023125"/>
    </source>
</evidence>
<dbReference type="FunFam" id="3.40.50.300:FF:001389">
    <property type="entry name" value="ATP-dependent DNA helicase RecQ"/>
    <property type="match status" value="1"/>
</dbReference>
<dbReference type="Gene3D" id="1.10.150.80">
    <property type="entry name" value="HRDC domain"/>
    <property type="match status" value="1"/>
</dbReference>
<dbReference type="GO" id="GO:0046872">
    <property type="term" value="F:metal ion binding"/>
    <property type="evidence" value="ECO:0007669"/>
    <property type="project" value="UniProtKB-KW"/>
</dbReference>
<dbReference type="Pfam" id="PF09382">
    <property type="entry name" value="RQC"/>
    <property type="match status" value="1"/>
</dbReference>
<keyword evidence="7 18" id="KW-0347">Helicase</keyword>
<reference evidence="18" key="1">
    <citation type="submission" date="2011-05" db="EMBL/GenBank/DDBJ databases">
        <title>Complete sequence of Desulfotomaculum carboxydivorans CO-1-SRB.</title>
        <authorList>
            <consortium name="US DOE Joint Genome Institute"/>
            <person name="Lucas S."/>
            <person name="Han J."/>
            <person name="Lapidus A."/>
            <person name="Cheng J.-F."/>
            <person name="Goodwin L."/>
            <person name="Pitluck S."/>
            <person name="Peters L."/>
            <person name="Mikhailova N."/>
            <person name="Lu M."/>
            <person name="Han C."/>
            <person name="Tapia R."/>
            <person name="Land M."/>
            <person name="Hauser L."/>
            <person name="Kyrpides N."/>
            <person name="Ivanova N."/>
            <person name="Pagani I."/>
            <person name="Stams A."/>
            <person name="Plugge C."/>
            <person name="Muyzer G."/>
            <person name="Kuever J."/>
            <person name="Parshina S."/>
            <person name="Ivanova A."/>
            <person name="Nazina T."/>
            <person name="Woyke T."/>
        </authorList>
    </citation>
    <scope>NUCLEOTIDE SEQUENCE [LARGE SCALE GENOMIC DNA]</scope>
    <source>
        <strain evidence="18">CO-1-SRB</strain>
    </source>
</reference>
<dbReference type="CDD" id="cd18794">
    <property type="entry name" value="SF2_C_RecQ"/>
    <property type="match status" value="1"/>
</dbReference>
<keyword evidence="10" id="KW-0413">Isomerase</keyword>
<dbReference type="Gene3D" id="1.10.10.10">
    <property type="entry name" value="Winged helix-like DNA-binding domain superfamily/Winged helix DNA-binding domain"/>
    <property type="match status" value="1"/>
</dbReference>
<dbReference type="Pfam" id="PF00570">
    <property type="entry name" value="HRDC"/>
    <property type="match status" value="1"/>
</dbReference>
<evidence type="ECO:0000256" key="2">
    <source>
        <dbReference type="ARBA" id="ARBA00001947"/>
    </source>
</evidence>
<dbReference type="AlphaFoldDB" id="F6B4D3"/>
<dbReference type="SUPFAM" id="SSF47819">
    <property type="entry name" value="HRDC-like"/>
    <property type="match status" value="1"/>
</dbReference>
<dbReference type="GO" id="GO:0009378">
    <property type="term" value="F:four-way junction helicase activity"/>
    <property type="evidence" value="ECO:0007669"/>
    <property type="project" value="TreeGrafter"/>
</dbReference>
<dbReference type="PROSITE" id="PS50967">
    <property type="entry name" value="HRDC"/>
    <property type="match status" value="1"/>
</dbReference>
<dbReference type="KEGG" id="dca:Desca_2483"/>
<evidence type="ECO:0000256" key="6">
    <source>
        <dbReference type="ARBA" id="ARBA00022801"/>
    </source>
</evidence>
<dbReference type="GO" id="GO:0003677">
    <property type="term" value="F:DNA binding"/>
    <property type="evidence" value="ECO:0007669"/>
    <property type="project" value="UniProtKB-KW"/>
</dbReference>
<feature type="domain" description="Helicase ATP-binding" evidence="16">
    <location>
        <begin position="25"/>
        <end position="195"/>
    </location>
</feature>
<keyword evidence="8" id="KW-0067">ATP-binding</keyword>
<dbReference type="InterPro" id="IPR032284">
    <property type="entry name" value="RecQ_Zn-bd"/>
</dbReference>
<evidence type="ECO:0000256" key="11">
    <source>
        <dbReference type="ARBA" id="ARBA00034617"/>
    </source>
</evidence>
<dbReference type="SMART" id="SM00490">
    <property type="entry name" value="HELICc"/>
    <property type="match status" value="1"/>
</dbReference>
<dbReference type="PANTHER" id="PTHR13710">
    <property type="entry name" value="DNA HELICASE RECQ FAMILY MEMBER"/>
    <property type="match status" value="1"/>
</dbReference>
<organism evidence="18 19">
    <name type="scientific">Desulfotomaculum nigrificans (strain DSM 14880 / VKM B-2319 / CO-1-SRB)</name>
    <name type="common">Desulfotomaculum carboxydivorans</name>
    <dbReference type="NCBI Taxonomy" id="868595"/>
    <lineage>
        <taxon>Bacteria</taxon>
        <taxon>Bacillati</taxon>
        <taxon>Bacillota</taxon>
        <taxon>Clostridia</taxon>
        <taxon>Eubacteriales</taxon>
        <taxon>Desulfotomaculaceae</taxon>
        <taxon>Desulfotomaculum</taxon>
    </lineage>
</organism>
<dbReference type="RefSeq" id="WP_003540512.1">
    <property type="nucleotide sequence ID" value="NC_015565.1"/>
</dbReference>
<protein>
    <recommendedName>
        <fullName evidence="13">ATP-dependent DNA helicase RecQ</fullName>
        <ecNumber evidence="12">5.6.2.4</ecNumber>
    </recommendedName>
    <alternativeName>
        <fullName evidence="14">DNA 3'-5' helicase RecQ</fullName>
    </alternativeName>
</protein>
<evidence type="ECO:0000256" key="14">
    <source>
        <dbReference type="ARBA" id="ARBA00044550"/>
    </source>
</evidence>
<dbReference type="InterPro" id="IPR004589">
    <property type="entry name" value="DNA_helicase_ATP-dep_RecQ"/>
</dbReference>
<evidence type="ECO:0000256" key="7">
    <source>
        <dbReference type="ARBA" id="ARBA00022806"/>
    </source>
</evidence>